<dbReference type="EMBL" id="SNRW01049408">
    <property type="protein sequence ID" value="KAA6311104.1"/>
    <property type="molecule type" value="Genomic_DNA"/>
</dbReference>
<dbReference type="InterPro" id="IPR013766">
    <property type="entry name" value="Thioredoxin_domain"/>
</dbReference>
<dbReference type="CDD" id="cd02961">
    <property type="entry name" value="PDI_a_family"/>
    <property type="match status" value="1"/>
</dbReference>
<dbReference type="Gene3D" id="3.40.30.10">
    <property type="entry name" value="Glutaredoxin"/>
    <property type="match status" value="1"/>
</dbReference>
<evidence type="ECO:0000259" key="1">
    <source>
        <dbReference type="Pfam" id="PF00085"/>
    </source>
</evidence>
<dbReference type="SUPFAM" id="SSF52833">
    <property type="entry name" value="Thioredoxin-like"/>
    <property type="match status" value="1"/>
</dbReference>
<evidence type="ECO:0000313" key="3">
    <source>
        <dbReference type="Proteomes" id="UP000324800"/>
    </source>
</evidence>
<reference evidence="2 3" key="1">
    <citation type="submission" date="2019-03" db="EMBL/GenBank/DDBJ databases">
        <title>Single cell metagenomics reveals metabolic interactions within the superorganism composed of flagellate Streblomastix strix and complex community of Bacteroidetes bacteria on its surface.</title>
        <authorList>
            <person name="Treitli S.C."/>
            <person name="Kolisko M."/>
            <person name="Husnik F."/>
            <person name="Keeling P."/>
            <person name="Hampl V."/>
        </authorList>
    </citation>
    <scope>NUCLEOTIDE SEQUENCE [LARGE SCALE GENOMIC DNA]</scope>
    <source>
        <strain evidence="2">ST1C</strain>
    </source>
</reference>
<dbReference type="AlphaFoldDB" id="A0A5J4PRF0"/>
<dbReference type="OrthoDB" id="427280at2759"/>
<evidence type="ECO:0000313" key="2">
    <source>
        <dbReference type="EMBL" id="KAA6311104.1"/>
    </source>
</evidence>
<proteinExistence type="predicted"/>
<dbReference type="InterPro" id="IPR036249">
    <property type="entry name" value="Thioredoxin-like_sf"/>
</dbReference>
<gene>
    <name evidence="2" type="ORF">EZS28_056190</name>
</gene>
<protein>
    <recommendedName>
        <fullName evidence="1">Thioredoxin domain-containing protein</fullName>
    </recommendedName>
</protein>
<sequence>MEPKFHEIGEFPPEGVNWANIDCEQHKDICARNLIDRYPRIKYIVDGKTVSEYDMDYNVVEMRHWGEKMSR</sequence>
<accession>A0A5J4PRF0</accession>
<feature type="domain" description="Thioredoxin" evidence="1">
    <location>
        <begin position="1"/>
        <end position="54"/>
    </location>
</feature>
<dbReference type="Pfam" id="PF00085">
    <property type="entry name" value="Thioredoxin"/>
    <property type="match status" value="1"/>
</dbReference>
<name>A0A5J4PRF0_9EUKA</name>
<comment type="caution">
    <text evidence="2">The sequence shown here is derived from an EMBL/GenBank/DDBJ whole genome shotgun (WGS) entry which is preliminary data.</text>
</comment>
<organism evidence="2 3">
    <name type="scientific">Streblomastix strix</name>
    <dbReference type="NCBI Taxonomy" id="222440"/>
    <lineage>
        <taxon>Eukaryota</taxon>
        <taxon>Metamonada</taxon>
        <taxon>Preaxostyla</taxon>
        <taxon>Oxymonadida</taxon>
        <taxon>Streblomastigidae</taxon>
        <taxon>Streblomastix</taxon>
    </lineage>
</organism>
<dbReference type="Proteomes" id="UP000324800">
    <property type="component" value="Unassembled WGS sequence"/>
</dbReference>
<feature type="non-terminal residue" evidence="2">
    <location>
        <position position="71"/>
    </location>
</feature>